<dbReference type="GO" id="GO:0006567">
    <property type="term" value="P:L-threonine catabolic process"/>
    <property type="evidence" value="ECO:0007669"/>
    <property type="project" value="InterPro"/>
</dbReference>
<evidence type="ECO:0000256" key="5">
    <source>
        <dbReference type="ARBA" id="ARBA00022898"/>
    </source>
</evidence>
<evidence type="ECO:0000256" key="7">
    <source>
        <dbReference type="ARBA" id="ARBA00025594"/>
    </source>
</evidence>
<dbReference type="InterPro" id="IPR001926">
    <property type="entry name" value="TrpB-like_PALP"/>
</dbReference>
<reference evidence="11" key="1">
    <citation type="journal article" date="2014" name="Int. J. Syst. Evol. Microbiol.">
        <title>Complete genome sequence of Corynebacterium casei LMG S-19264T (=DSM 44701T), isolated from a smear-ripened cheese.</title>
        <authorList>
            <consortium name="US DOE Joint Genome Institute (JGI-PGF)"/>
            <person name="Walter F."/>
            <person name="Albersmeier A."/>
            <person name="Kalinowski J."/>
            <person name="Ruckert C."/>
        </authorList>
    </citation>
    <scope>NUCLEOTIDE SEQUENCE</scope>
    <source>
        <strain evidence="11">CGMCC 1.15254</strain>
    </source>
</reference>
<dbReference type="EMBL" id="BMHV01000001">
    <property type="protein sequence ID" value="GGF51732.1"/>
    <property type="molecule type" value="Genomic_DNA"/>
</dbReference>
<feature type="domain" description="ACT" evidence="10">
    <location>
        <begin position="326"/>
        <end position="405"/>
    </location>
</feature>
<dbReference type="Gene3D" id="3.40.50.1100">
    <property type="match status" value="2"/>
</dbReference>
<evidence type="ECO:0000313" key="11">
    <source>
        <dbReference type="EMBL" id="GGF51732.1"/>
    </source>
</evidence>
<dbReference type="InterPro" id="IPR005789">
    <property type="entry name" value="Thr_deHydtase_catblc"/>
</dbReference>
<evidence type="ECO:0000259" key="10">
    <source>
        <dbReference type="PROSITE" id="PS51671"/>
    </source>
</evidence>
<dbReference type="CDD" id="cd04886">
    <property type="entry name" value="ACT_ThrD-II-like"/>
    <property type="match status" value="1"/>
</dbReference>
<dbReference type="InterPro" id="IPR044561">
    <property type="entry name" value="ACT_ThrD-II-like"/>
</dbReference>
<dbReference type="CDD" id="cd01562">
    <property type="entry name" value="Thr-dehyd"/>
    <property type="match status" value="1"/>
</dbReference>
<dbReference type="GO" id="GO:0009097">
    <property type="term" value="P:isoleucine biosynthetic process"/>
    <property type="evidence" value="ECO:0007669"/>
    <property type="project" value="TreeGrafter"/>
</dbReference>
<dbReference type="RefSeq" id="WP_188659955.1">
    <property type="nucleotide sequence ID" value="NZ_BMHV01000001.1"/>
</dbReference>
<comment type="cofactor">
    <cofactor evidence="1">
        <name>pyridoxal 5'-phosphate</name>
        <dbReference type="ChEBI" id="CHEBI:597326"/>
    </cofactor>
</comment>
<protein>
    <recommendedName>
        <fullName evidence="8">L-serine dehydratase</fullName>
        <ecNumber evidence="3">4.3.1.17</ecNumber>
        <ecNumber evidence="4">4.3.1.19</ecNumber>
    </recommendedName>
</protein>
<dbReference type="Pfam" id="PF00291">
    <property type="entry name" value="PALP"/>
    <property type="match status" value="1"/>
</dbReference>
<comment type="function">
    <text evidence="7">Catalyzes the anaerobic formation of alpha-ketobutyrate and ammonia from threonine in a two-step reaction. The first step involved a dehydration of threonine and a production of enamine intermediates (aminocrotonate), which tautomerizes to its imine form (iminobutyrate). Both intermediates are unstable and short-lived. The second step is the nonenzymatic hydrolysis of the enamine/imine intermediates to form 2-ketobutyrate and free ammonia. In the low water environment of the cell, the second step is accelerated by RidA. TdcB also dehydrates serine to yield pyruvate via analogous enamine/imine intermediates.</text>
</comment>
<dbReference type="PANTHER" id="PTHR48078">
    <property type="entry name" value="THREONINE DEHYDRATASE, MITOCHONDRIAL-RELATED"/>
    <property type="match status" value="1"/>
</dbReference>
<dbReference type="PROSITE" id="PS51671">
    <property type="entry name" value="ACT"/>
    <property type="match status" value="1"/>
</dbReference>
<name>A0A917BRG0_9PROT</name>
<accession>A0A917BRG0</accession>
<evidence type="ECO:0000313" key="12">
    <source>
        <dbReference type="Proteomes" id="UP000632498"/>
    </source>
</evidence>
<proteinExistence type="inferred from homology"/>
<keyword evidence="5" id="KW-0663">Pyridoxal phosphate</keyword>
<keyword evidence="6" id="KW-0456">Lyase</keyword>
<evidence type="ECO:0000256" key="1">
    <source>
        <dbReference type="ARBA" id="ARBA00001933"/>
    </source>
</evidence>
<keyword evidence="12" id="KW-1185">Reference proteome</keyword>
<evidence type="ECO:0000256" key="6">
    <source>
        <dbReference type="ARBA" id="ARBA00023239"/>
    </source>
</evidence>
<comment type="caution">
    <text evidence="11">The sequence shown here is derived from an EMBL/GenBank/DDBJ whole genome shotgun (WGS) entry which is preliminary data.</text>
</comment>
<dbReference type="NCBIfam" id="TIGR01127">
    <property type="entry name" value="ilvA_1Cterm"/>
    <property type="match status" value="1"/>
</dbReference>
<dbReference type="GO" id="GO:0004794">
    <property type="term" value="F:threonine deaminase activity"/>
    <property type="evidence" value="ECO:0007669"/>
    <property type="project" value="UniProtKB-EC"/>
</dbReference>
<dbReference type="Proteomes" id="UP000632498">
    <property type="component" value="Unassembled WGS sequence"/>
</dbReference>
<dbReference type="InterPro" id="IPR036052">
    <property type="entry name" value="TrpB-like_PALP_sf"/>
</dbReference>
<evidence type="ECO:0000256" key="8">
    <source>
        <dbReference type="ARBA" id="ARBA00031418"/>
    </source>
</evidence>
<dbReference type="GO" id="GO:0003941">
    <property type="term" value="F:L-serine ammonia-lyase activity"/>
    <property type="evidence" value="ECO:0007669"/>
    <property type="project" value="UniProtKB-EC"/>
</dbReference>
<gene>
    <name evidence="11" type="ORF">GCM10011332_01180</name>
</gene>
<sequence>MISLEVLKRAQETLAGKVNVTPMIYSQVLSNMSGAEVYLKLENLQITGSFKSRGALVRLASLSKAEAAKGVVAASAGNHAQGVAYHAQNMGIPATIVMPQGTPFNKISKTEKLGAKVIVSGETFIQARNAALDLVKSDGLTYVSPYDHEDIMAGQGVVGLEMIDQVEIPLDAILVPIGGGGLLAGVASAFKHLSPDTEIFGVQCDAFPSMADSFYNQNNTKGGYTLAEGIAVKEPGELTAPIIKETTTDIFVVNEIQIEEAVLSLAENQRLTVEGAGAVGLAALLQNKERFAGKRVGLVLSGGNIDSRILSSVLLRGLYRDGRMAVLRIAVPDQPGHLAKITKIMSDNGANIVEIYHQRMFFDLSVKLTEVDVVVETLDQDHVQRLIDQFVGEGYSCREISEKNA</sequence>
<comment type="catalytic activity">
    <reaction evidence="9">
        <text>L-serine = pyruvate + NH4(+)</text>
        <dbReference type="Rhea" id="RHEA:19169"/>
        <dbReference type="ChEBI" id="CHEBI:15361"/>
        <dbReference type="ChEBI" id="CHEBI:28938"/>
        <dbReference type="ChEBI" id="CHEBI:33384"/>
        <dbReference type="EC" id="4.3.1.17"/>
    </reaction>
</comment>
<evidence type="ECO:0000256" key="2">
    <source>
        <dbReference type="ARBA" id="ARBA00010869"/>
    </source>
</evidence>
<dbReference type="InterPro" id="IPR000634">
    <property type="entry name" value="Ser/Thr_deHydtase_PyrdxlP-BS"/>
</dbReference>
<evidence type="ECO:0000256" key="9">
    <source>
        <dbReference type="ARBA" id="ARBA00049406"/>
    </source>
</evidence>
<dbReference type="EC" id="4.3.1.19" evidence="4"/>
<dbReference type="GO" id="GO:0006565">
    <property type="term" value="P:L-serine catabolic process"/>
    <property type="evidence" value="ECO:0007669"/>
    <property type="project" value="TreeGrafter"/>
</dbReference>
<evidence type="ECO:0000256" key="4">
    <source>
        <dbReference type="ARBA" id="ARBA00012096"/>
    </source>
</evidence>
<dbReference type="Gene3D" id="3.30.70.260">
    <property type="match status" value="1"/>
</dbReference>
<dbReference type="NCBIfam" id="NF005600">
    <property type="entry name" value="PRK07334.1"/>
    <property type="match status" value="1"/>
</dbReference>
<dbReference type="FunFam" id="3.40.50.1100:FF:000007">
    <property type="entry name" value="L-threonine dehydratase catabolic TdcB"/>
    <property type="match status" value="1"/>
</dbReference>
<reference evidence="11" key="2">
    <citation type="submission" date="2020-09" db="EMBL/GenBank/DDBJ databases">
        <authorList>
            <person name="Sun Q."/>
            <person name="Zhou Y."/>
        </authorList>
    </citation>
    <scope>NUCLEOTIDE SEQUENCE</scope>
    <source>
        <strain evidence="11">CGMCC 1.15254</strain>
    </source>
</reference>
<organism evidence="11 12">
    <name type="scientific">Terasakiella brassicae</name>
    <dbReference type="NCBI Taxonomy" id="1634917"/>
    <lineage>
        <taxon>Bacteria</taxon>
        <taxon>Pseudomonadati</taxon>
        <taxon>Pseudomonadota</taxon>
        <taxon>Alphaproteobacteria</taxon>
        <taxon>Rhodospirillales</taxon>
        <taxon>Terasakiellaceae</taxon>
        <taxon>Terasakiella</taxon>
    </lineage>
</organism>
<dbReference type="InterPro" id="IPR002912">
    <property type="entry name" value="ACT_dom"/>
</dbReference>
<dbReference type="PROSITE" id="PS00165">
    <property type="entry name" value="DEHYDRATASE_SER_THR"/>
    <property type="match status" value="1"/>
</dbReference>
<dbReference type="InterPro" id="IPR050147">
    <property type="entry name" value="Ser/Thr_Dehydratase"/>
</dbReference>
<dbReference type="EC" id="4.3.1.17" evidence="3"/>
<dbReference type="PANTHER" id="PTHR48078:SF6">
    <property type="entry name" value="L-THREONINE DEHYDRATASE CATABOLIC TDCB"/>
    <property type="match status" value="1"/>
</dbReference>
<dbReference type="GO" id="GO:0030170">
    <property type="term" value="F:pyridoxal phosphate binding"/>
    <property type="evidence" value="ECO:0007669"/>
    <property type="project" value="InterPro"/>
</dbReference>
<evidence type="ECO:0000256" key="3">
    <source>
        <dbReference type="ARBA" id="ARBA00012093"/>
    </source>
</evidence>
<comment type="similarity">
    <text evidence="2">Belongs to the serine/threonine dehydratase family.</text>
</comment>
<dbReference type="SUPFAM" id="SSF53686">
    <property type="entry name" value="Tryptophan synthase beta subunit-like PLP-dependent enzymes"/>
    <property type="match status" value="1"/>
</dbReference>
<dbReference type="AlphaFoldDB" id="A0A917BRG0"/>